<evidence type="ECO:0000313" key="1">
    <source>
        <dbReference type="EMBL" id="KAJ1674389.1"/>
    </source>
</evidence>
<dbReference type="EMBL" id="JAMZIH010006005">
    <property type="protein sequence ID" value="KAJ1674389.1"/>
    <property type="molecule type" value="Genomic_DNA"/>
</dbReference>
<name>A0ACC1HJB7_9FUNG</name>
<keyword evidence="2" id="KW-1185">Reference proteome</keyword>
<protein>
    <submittedName>
        <fullName evidence="1">Uncharacterized protein</fullName>
    </submittedName>
</protein>
<accession>A0ACC1HJB7</accession>
<gene>
    <name evidence="1" type="ORF">EV182_003373</name>
</gene>
<reference evidence="1" key="1">
    <citation type="submission" date="2022-06" db="EMBL/GenBank/DDBJ databases">
        <title>Phylogenomic reconstructions and comparative analyses of Kickxellomycotina fungi.</title>
        <authorList>
            <person name="Reynolds N.K."/>
            <person name="Stajich J.E."/>
            <person name="Barry K."/>
            <person name="Grigoriev I.V."/>
            <person name="Crous P."/>
            <person name="Smith M.E."/>
        </authorList>
    </citation>
    <scope>NUCLEOTIDE SEQUENCE</scope>
    <source>
        <strain evidence="1">RSA 2271</strain>
    </source>
</reference>
<organism evidence="1 2">
    <name type="scientific">Spiromyces aspiralis</name>
    <dbReference type="NCBI Taxonomy" id="68401"/>
    <lineage>
        <taxon>Eukaryota</taxon>
        <taxon>Fungi</taxon>
        <taxon>Fungi incertae sedis</taxon>
        <taxon>Zoopagomycota</taxon>
        <taxon>Kickxellomycotina</taxon>
        <taxon>Kickxellomycetes</taxon>
        <taxon>Kickxellales</taxon>
        <taxon>Kickxellaceae</taxon>
        <taxon>Spiromyces</taxon>
    </lineage>
</organism>
<sequence length="293" mass="32202">MSSRLEAELLSMIGRDGEDPSERARAAENEAQSPTHSEGEEDSCSDARSSIIGEGMGSDNPTRLGPLRHSGPQTGPKGVLADKKHHDKLKAQANKQKVDAAKRAYSQLASRNIKSEERTIWSNDGDKNHKCHRRSSSQSSLDSMLAELENDESIDQAYRQYAEERIQELAIGPPERDSAVSTVSPEEYVNVVDSLAAMPTPVIVHLFNNDIPSSRTMDTALAKLSATYGQSRFLRVSASDCGFNNPNILPILLVYQQGDLIANLVAANSTFHDLNECTEIEVKQLLQQYHALL</sequence>
<proteinExistence type="predicted"/>
<dbReference type="Proteomes" id="UP001145114">
    <property type="component" value="Unassembled WGS sequence"/>
</dbReference>
<evidence type="ECO:0000313" key="2">
    <source>
        <dbReference type="Proteomes" id="UP001145114"/>
    </source>
</evidence>
<comment type="caution">
    <text evidence="1">The sequence shown here is derived from an EMBL/GenBank/DDBJ whole genome shotgun (WGS) entry which is preliminary data.</text>
</comment>